<organism evidence="1 2">
    <name type="scientific">Zopfia rhizophila CBS 207.26</name>
    <dbReference type="NCBI Taxonomy" id="1314779"/>
    <lineage>
        <taxon>Eukaryota</taxon>
        <taxon>Fungi</taxon>
        <taxon>Dikarya</taxon>
        <taxon>Ascomycota</taxon>
        <taxon>Pezizomycotina</taxon>
        <taxon>Dothideomycetes</taxon>
        <taxon>Dothideomycetes incertae sedis</taxon>
        <taxon>Zopfiaceae</taxon>
        <taxon>Zopfia</taxon>
    </lineage>
</organism>
<dbReference type="GO" id="GO:0016787">
    <property type="term" value="F:hydrolase activity"/>
    <property type="evidence" value="ECO:0007669"/>
    <property type="project" value="InterPro"/>
</dbReference>
<reference evidence="1" key="1">
    <citation type="journal article" date="2020" name="Stud. Mycol.">
        <title>101 Dothideomycetes genomes: a test case for predicting lifestyles and emergence of pathogens.</title>
        <authorList>
            <person name="Haridas S."/>
            <person name="Albert R."/>
            <person name="Binder M."/>
            <person name="Bloem J."/>
            <person name="Labutti K."/>
            <person name="Salamov A."/>
            <person name="Andreopoulos B."/>
            <person name="Baker S."/>
            <person name="Barry K."/>
            <person name="Bills G."/>
            <person name="Bluhm B."/>
            <person name="Cannon C."/>
            <person name="Castanera R."/>
            <person name="Culley D."/>
            <person name="Daum C."/>
            <person name="Ezra D."/>
            <person name="Gonzalez J."/>
            <person name="Henrissat B."/>
            <person name="Kuo A."/>
            <person name="Liang C."/>
            <person name="Lipzen A."/>
            <person name="Lutzoni F."/>
            <person name="Magnuson J."/>
            <person name="Mondo S."/>
            <person name="Nolan M."/>
            <person name="Ohm R."/>
            <person name="Pangilinan J."/>
            <person name="Park H.-J."/>
            <person name="Ramirez L."/>
            <person name="Alfaro M."/>
            <person name="Sun H."/>
            <person name="Tritt A."/>
            <person name="Yoshinaga Y."/>
            <person name="Zwiers L.-H."/>
            <person name="Turgeon B."/>
            <person name="Goodwin S."/>
            <person name="Spatafora J."/>
            <person name="Crous P."/>
            <person name="Grigoriev I."/>
        </authorList>
    </citation>
    <scope>NUCLEOTIDE SEQUENCE</scope>
    <source>
        <strain evidence="1">CBS 207.26</strain>
    </source>
</reference>
<evidence type="ECO:0000313" key="2">
    <source>
        <dbReference type="Proteomes" id="UP000800200"/>
    </source>
</evidence>
<name>A0A6A6EA52_9PEZI</name>
<proteinExistence type="predicted"/>
<evidence type="ECO:0000313" key="1">
    <source>
        <dbReference type="EMBL" id="KAF2188731.1"/>
    </source>
</evidence>
<dbReference type="EMBL" id="ML994623">
    <property type="protein sequence ID" value="KAF2188731.1"/>
    <property type="molecule type" value="Genomic_DNA"/>
</dbReference>
<dbReference type="InterPro" id="IPR037459">
    <property type="entry name" value="RhgT-like"/>
</dbReference>
<dbReference type="OrthoDB" id="5041285at2759"/>
<dbReference type="AlphaFoldDB" id="A0A6A6EA52"/>
<dbReference type="Gene3D" id="3.40.50.1110">
    <property type="entry name" value="SGNH hydrolase"/>
    <property type="match status" value="1"/>
</dbReference>
<dbReference type="Proteomes" id="UP000800200">
    <property type="component" value="Unassembled WGS sequence"/>
</dbReference>
<dbReference type="SUPFAM" id="SSF52266">
    <property type="entry name" value="SGNH hydrolase"/>
    <property type="match status" value="1"/>
</dbReference>
<protein>
    <submittedName>
        <fullName evidence="1">Carbohydrate esterase family 12 protein</fullName>
    </submittedName>
</protein>
<accession>A0A6A6EA52</accession>
<dbReference type="PANTHER" id="PTHR43695">
    <property type="entry name" value="PUTATIVE (AFU_ORTHOLOGUE AFUA_2G17250)-RELATED"/>
    <property type="match status" value="1"/>
</dbReference>
<dbReference type="PANTHER" id="PTHR43695:SF2">
    <property type="entry name" value="PUTATIVE (AFU_ORTHOLOGUE AFUA_2G17250)-RELATED"/>
    <property type="match status" value="1"/>
</dbReference>
<sequence>MIQFGHNDQKSDKGISMSQFEHNMGALAAEVKSSGGIPILVTPLTRRSFNGNKVAGSLS</sequence>
<keyword evidence="2" id="KW-1185">Reference proteome</keyword>
<dbReference type="InterPro" id="IPR036514">
    <property type="entry name" value="SGNH_hydro_sf"/>
</dbReference>
<gene>
    <name evidence="1" type="ORF">K469DRAFT_566177</name>
</gene>